<feature type="domain" description="FHA" evidence="2">
    <location>
        <begin position="28"/>
        <end position="78"/>
    </location>
</feature>
<keyword evidence="4" id="KW-1185">Reference proteome</keyword>
<feature type="region of interest" description="Disordered" evidence="1">
    <location>
        <begin position="358"/>
        <end position="379"/>
    </location>
</feature>
<feature type="compositionally biased region" description="Basic and acidic residues" evidence="1">
    <location>
        <begin position="362"/>
        <end position="379"/>
    </location>
</feature>
<evidence type="ECO:0000259" key="2">
    <source>
        <dbReference type="PROSITE" id="PS50006"/>
    </source>
</evidence>
<dbReference type="RefSeq" id="WP_071633322.1">
    <property type="nucleotide sequence ID" value="NZ_JBCAUP010000012.1"/>
</dbReference>
<organism evidence="3 4">
    <name type="scientific">Brucella cytisi</name>
    <dbReference type="NCBI Taxonomy" id="407152"/>
    <lineage>
        <taxon>Bacteria</taxon>
        <taxon>Pseudomonadati</taxon>
        <taxon>Pseudomonadota</taxon>
        <taxon>Alphaproteobacteria</taxon>
        <taxon>Hyphomicrobiales</taxon>
        <taxon>Brucellaceae</taxon>
        <taxon>Brucella/Ochrobactrum group</taxon>
        <taxon>Brucella</taxon>
    </lineage>
</organism>
<dbReference type="OrthoDB" id="273564at2"/>
<dbReference type="SMART" id="SM00240">
    <property type="entry name" value="FHA"/>
    <property type="match status" value="1"/>
</dbReference>
<proteinExistence type="predicted"/>
<gene>
    <name evidence="3" type="ORF">BLA27_20420</name>
</gene>
<dbReference type="PROSITE" id="PS50006">
    <property type="entry name" value="FHA_DOMAIN"/>
    <property type="match status" value="1"/>
</dbReference>
<feature type="region of interest" description="Disordered" evidence="1">
    <location>
        <begin position="148"/>
        <end position="209"/>
    </location>
</feature>
<dbReference type="InterPro" id="IPR000253">
    <property type="entry name" value="FHA_dom"/>
</dbReference>
<dbReference type="Gene3D" id="2.60.200.20">
    <property type="match status" value="1"/>
</dbReference>
<sequence>MRLRLKQSAGHLQTPVSKGDWHLERGRRTLGRSSECDWQIHDNTRSISKRHCTIERRMDGFVLHDESANGTNVDGRTVVAGESAGLHDGSRIVMGQFAFDVLVSGPALDGVGDPDERLRLSDEPLTISSILANVTPTGVGGHGILASDRQPADLPQSTTPRTQVTIGWEGPPPSEGLRPVLPDDWDQDSGLSSTLEHQAATRTHSPRLQVERPIVEKPDEIVPFATLNETPQIGAADLARIEAAIYRLEQMTTANEALFGLAPVDLPDEGSGISDEALIVRRLQEMEHRQASLMHAAERLFERAAELFDPARLETRTDARSRHLPGLAALTYWRAYHNQFSDKGQRLSVRDLLLHGGTSVEDNEKTQTRNEETDKPHEI</sequence>
<evidence type="ECO:0000256" key="1">
    <source>
        <dbReference type="SAM" id="MobiDB-lite"/>
    </source>
</evidence>
<feature type="compositionally biased region" description="Polar residues" evidence="1">
    <location>
        <begin position="155"/>
        <end position="165"/>
    </location>
</feature>
<dbReference type="EMBL" id="MOEC01000025">
    <property type="protein sequence ID" value="OIS91663.1"/>
    <property type="molecule type" value="Genomic_DNA"/>
</dbReference>
<accession>A0A1J6HTY8</accession>
<dbReference type="CDD" id="cd00060">
    <property type="entry name" value="FHA"/>
    <property type="match status" value="1"/>
</dbReference>
<reference evidence="3 4" key="1">
    <citation type="submission" date="2016-10" db="EMBL/GenBank/DDBJ databases">
        <title>The Draft Genome Sequence of the Potato Rhizosphere Bacteria Ochrobactrum sp. IPA7.2.</title>
        <authorList>
            <person name="Gogoleva N.E."/>
            <person name="Khlopko Y.A."/>
            <person name="Burygin G.L."/>
            <person name="Plotnikov A.O."/>
        </authorList>
    </citation>
    <scope>NUCLEOTIDE SEQUENCE [LARGE SCALE GENOMIC DNA]</scope>
    <source>
        <strain evidence="3 4">IPA7.2</strain>
    </source>
</reference>
<dbReference type="Proteomes" id="UP000182985">
    <property type="component" value="Unassembled WGS sequence"/>
</dbReference>
<feature type="compositionally biased region" description="Polar residues" evidence="1">
    <location>
        <begin position="189"/>
        <end position="203"/>
    </location>
</feature>
<evidence type="ECO:0000313" key="4">
    <source>
        <dbReference type="Proteomes" id="UP000182985"/>
    </source>
</evidence>
<protein>
    <recommendedName>
        <fullName evidence="2">FHA domain-containing protein</fullName>
    </recommendedName>
</protein>
<evidence type="ECO:0000313" key="3">
    <source>
        <dbReference type="EMBL" id="OIS91663.1"/>
    </source>
</evidence>
<dbReference type="AlphaFoldDB" id="A0A1J6HTY8"/>
<dbReference type="InterPro" id="IPR008984">
    <property type="entry name" value="SMAD_FHA_dom_sf"/>
</dbReference>
<dbReference type="SUPFAM" id="SSF49879">
    <property type="entry name" value="SMAD/FHA domain"/>
    <property type="match status" value="1"/>
</dbReference>
<comment type="caution">
    <text evidence="3">The sequence shown here is derived from an EMBL/GenBank/DDBJ whole genome shotgun (WGS) entry which is preliminary data.</text>
</comment>
<name>A0A1J6HTY8_9HYPH</name>
<dbReference type="Pfam" id="PF00498">
    <property type="entry name" value="FHA"/>
    <property type="match status" value="1"/>
</dbReference>